<name>G7WKY8_METH6</name>
<sequence>MGRVFATMGEYLSVLTAATDGIIEGCSRTSWRKQNTRLEHTNGEYQSKKYMYLHRYVDADIMAAGILKMMTLHFMKEGEVSGYDIMKKVESLTGEKPSTGSVYPLLKKMEREGWISGRTKDGKTCYSLTEVGKEHVAQIKEAKCGFIKNIYQSIALANETFDDAELQALMEDMHNLHRGFHPPDGQGRTGSVSSNSDIDALEKARIERLKLNPREEFVQAVLDNDLARCLLKTAEIHGHFCPGSALGVMASAYGLNRLGMESISSDGLENLMAVVEINACFADGVQAVSGCTLGNNALVYRDLGRLAVTFAVRGRDTGVRVRVLPDFREKVAEAAPEFYPLMEKVIKDRAGDKKDAASFRETGREAAFALIELPFEELFAIETVRPDLPDYAPITESVICPGCGEMIMATKVIAEGDGRGLCFSCAGGEYRQVEGRGIVGRCYYD</sequence>
<dbReference type="InterPro" id="IPR053194">
    <property type="entry name" value="tRNA_methyltr_O"/>
</dbReference>
<dbReference type="InterPro" id="IPR036388">
    <property type="entry name" value="WH-like_DNA-bd_sf"/>
</dbReference>
<accession>G7WKY8</accession>
<dbReference type="SUPFAM" id="SSF143555">
    <property type="entry name" value="FwdE-like"/>
    <property type="match status" value="1"/>
</dbReference>
<dbReference type="Gene3D" id="1.10.10.10">
    <property type="entry name" value="Winged helix-like DNA-binding domain superfamily/Winged helix DNA-binding domain"/>
    <property type="match status" value="1"/>
</dbReference>
<evidence type="ECO:0000313" key="4">
    <source>
        <dbReference type="Proteomes" id="UP000005877"/>
    </source>
</evidence>
<reference evidence="3 4" key="1">
    <citation type="journal article" date="2012" name="PLoS ONE">
        <title>The genome characteristics and predicted function of methyl-group oxidation pathway in the obligate aceticlastic methanogens, Methanosaeta spp.</title>
        <authorList>
            <person name="Zhu J."/>
            <person name="Zheng H."/>
            <person name="Ai G."/>
            <person name="Zhang G."/>
            <person name="Liu D."/>
            <person name="Liu X."/>
            <person name="Dong X."/>
        </authorList>
    </citation>
    <scope>NUCLEOTIDE SEQUENCE [LARGE SCALE GENOMIC DNA]</scope>
    <source>
        <strain evidence="3 4">6Ac</strain>
    </source>
</reference>
<dbReference type="Gene3D" id="3.30.1330.130">
    <property type="match status" value="1"/>
</dbReference>
<dbReference type="Pfam" id="PF02663">
    <property type="entry name" value="FmdE"/>
    <property type="match status" value="1"/>
</dbReference>
<dbReference type="PANTHER" id="PTHR39418:SF1">
    <property type="entry name" value="DEHYDROGENASE"/>
    <property type="match status" value="1"/>
</dbReference>
<dbReference type="EMBL" id="CP003117">
    <property type="protein sequence ID" value="AET64171.1"/>
    <property type="molecule type" value="Genomic_DNA"/>
</dbReference>
<evidence type="ECO:0000259" key="2">
    <source>
        <dbReference type="Pfam" id="PF03551"/>
    </source>
</evidence>
<keyword evidence="4" id="KW-1185">Reference proteome</keyword>
<feature type="domain" description="Formylmethanofuran dehydrogenase subunit E" evidence="1">
    <location>
        <begin position="236"/>
        <end position="379"/>
    </location>
</feature>
<dbReference type="HOGENOM" id="CLU_614843_0_0_2"/>
<dbReference type="Pfam" id="PF03551">
    <property type="entry name" value="PadR"/>
    <property type="match status" value="1"/>
</dbReference>
<dbReference type="PATRIC" id="fig|1110509.7.peg.891"/>
<protein>
    <submittedName>
        <fullName evidence="3">Putative Tungsten formylmethanofuran dehydrogenase, subunit E</fullName>
    </submittedName>
</protein>
<organism evidence="3 4">
    <name type="scientific">Methanothrix harundinacea (strain 6Ac)</name>
    <name type="common">Methanosaeta harundinacea</name>
    <dbReference type="NCBI Taxonomy" id="1110509"/>
    <lineage>
        <taxon>Archaea</taxon>
        <taxon>Methanobacteriati</taxon>
        <taxon>Methanobacteriota</taxon>
        <taxon>Stenosarchaea group</taxon>
        <taxon>Methanomicrobia</taxon>
        <taxon>Methanotrichales</taxon>
        <taxon>Methanotrichaceae</taxon>
        <taxon>Methanothrix</taxon>
    </lineage>
</organism>
<dbReference type="STRING" id="1110509.Mhar_0798"/>
<feature type="domain" description="Transcription regulator PadR N-terminal" evidence="2">
    <location>
        <begin position="72"/>
        <end position="137"/>
    </location>
</feature>
<dbReference type="InterPro" id="IPR036390">
    <property type="entry name" value="WH_DNA-bd_sf"/>
</dbReference>
<dbReference type="InterPro" id="IPR005149">
    <property type="entry name" value="Tscrpt_reg_PadR_N"/>
</dbReference>
<dbReference type="Proteomes" id="UP000005877">
    <property type="component" value="Chromosome"/>
</dbReference>
<evidence type="ECO:0000313" key="3">
    <source>
        <dbReference type="EMBL" id="AET64171.1"/>
    </source>
</evidence>
<dbReference type="PANTHER" id="PTHR39418">
    <property type="entry name" value="DEHYDROGENASE-RELATED"/>
    <property type="match status" value="1"/>
</dbReference>
<gene>
    <name evidence="3" type="ordered locus">Mhar_0798</name>
</gene>
<proteinExistence type="predicted"/>
<dbReference type="InterPro" id="IPR003814">
    <property type="entry name" value="FmdEsu_dom"/>
</dbReference>
<dbReference type="AlphaFoldDB" id="G7WKY8"/>
<dbReference type="KEGG" id="mhi:Mhar_0798"/>
<dbReference type="SUPFAM" id="SSF46785">
    <property type="entry name" value="Winged helix' DNA-binding domain"/>
    <property type="match status" value="1"/>
</dbReference>
<evidence type="ECO:0000259" key="1">
    <source>
        <dbReference type="Pfam" id="PF02663"/>
    </source>
</evidence>